<gene>
    <name evidence="2" type="ORF">BCR44DRAFT_1423980</name>
</gene>
<sequence>MAGWLGLTFSFGFCEGSVTTLTVPSDFHSRAGNYSLTVAMRNSGIKLTPPALGDAKLGWSSVSLSSTNGGIKVMDPISVQREFIIKTTNGGVHVNRLDMR</sequence>
<accession>A0A1Y2I2B1</accession>
<evidence type="ECO:0000313" key="2">
    <source>
        <dbReference type="EMBL" id="ORZ40889.1"/>
    </source>
</evidence>
<protein>
    <submittedName>
        <fullName evidence="2">Uncharacterized protein</fullName>
    </submittedName>
</protein>
<comment type="caution">
    <text evidence="2">The sequence shown here is derived from an EMBL/GenBank/DDBJ whole genome shotgun (WGS) entry which is preliminary data.</text>
</comment>
<name>A0A1Y2I2B1_9FUNG</name>
<feature type="non-terminal residue" evidence="2">
    <location>
        <position position="100"/>
    </location>
</feature>
<feature type="signal peptide" evidence="1">
    <location>
        <begin position="1"/>
        <end position="16"/>
    </location>
</feature>
<evidence type="ECO:0000313" key="3">
    <source>
        <dbReference type="Proteomes" id="UP000193411"/>
    </source>
</evidence>
<reference evidence="2 3" key="1">
    <citation type="submission" date="2016-07" db="EMBL/GenBank/DDBJ databases">
        <title>Pervasive Adenine N6-methylation of Active Genes in Fungi.</title>
        <authorList>
            <consortium name="DOE Joint Genome Institute"/>
            <person name="Mondo S.J."/>
            <person name="Dannebaum R.O."/>
            <person name="Kuo R.C."/>
            <person name="Labutti K."/>
            <person name="Haridas S."/>
            <person name="Kuo A."/>
            <person name="Salamov A."/>
            <person name="Ahrendt S.R."/>
            <person name="Lipzen A."/>
            <person name="Sullivan W."/>
            <person name="Andreopoulos W.B."/>
            <person name="Clum A."/>
            <person name="Lindquist E."/>
            <person name="Daum C."/>
            <person name="Ramamoorthy G.K."/>
            <person name="Gryganskyi A."/>
            <person name="Culley D."/>
            <person name="Magnuson J.K."/>
            <person name="James T.Y."/>
            <person name="O'Malley M.A."/>
            <person name="Stajich J.E."/>
            <person name="Spatafora J.W."/>
            <person name="Visel A."/>
            <person name="Grigoriev I.V."/>
        </authorList>
    </citation>
    <scope>NUCLEOTIDE SEQUENCE [LARGE SCALE GENOMIC DNA]</scope>
    <source>
        <strain evidence="2 3">PL171</strain>
    </source>
</reference>
<dbReference type="Proteomes" id="UP000193411">
    <property type="component" value="Unassembled WGS sequence"/>
</dbReference>
<evidence type="ECO:0000256" key="1">
    <source>
        <dbReference type="SAM" id="SignalP"/>
    </source>
</evidence>
<keyword evidence="1" id="KW-0732">Signal</keyword>
<dbReference type="EMBL" id="MCFL01000002">
    <property type="protein sequence ID" value="ORZ40889.1"/>
    <property type="molecule type" value="Genomic_DNA"/>
</dbReference>
<organism evidence="2 3">
    <name type="scientific">Catenaria anguillulae PL171</name>
    <dbReference type="NCBI Taxonomy" id="765915"/>
    <lineage>
        <taxon>Eukaryota</taxon>
        <taxon>Fungi</taxon>
        <taxon>Fungi incertae sedis</taxon>
        <taxon>Blastocladiomycota</taxon>
        <taxon>Blastocladiomycetes</taxon>
        <taxon>Blastocladiales</taxon>
        <taxon>Catenariaceae</taxon>
        <taxon>Catenaria</taxon>
    </lineage>
</organism>
<proteinExistence type="predicted"/>
<feature type="chain" id="PRO_5013073380" evidence="1">
    <location>
        <begin position="17"/>
        <end position="100"/>
    </location>
</feature>
<keyword evidence="3" id="KW-1185">Reference proteome</keyword>
<dbReference type="AlphaFoldDB" id="A0A1Y2I2B1"/>